<keyword evidence="3" id="KW-1185">Reference proteome</keyword>
<gene>
    <name evidence="2" type="ORF">LAZ67_2003324</name>
</gene>
<dbReference type="Pfam" id="PF18701">
    <property type="entry name" value="DUF5641"/>
    <property type="match status" value="1"/>
</dbReference>
<evidence type="ECO:0000259" key="1">
    <source>
        <dbReference type="Pfam" id="PF18701"/>
    </source>
</evidence>
<dbReference type="EMBL" id="CP092864">
    <property type="protein sequence ID" value="UYV63163.1"/>
    <property type="molecule type" value="Genomic_DNA"/>
</dbReference>
<evidence type="ECO:0000313" key="2">
    <source>
        <dbReference type="EMBL" id="UYV63163.1"/>
    </source>
</evidence>
<reference evidence="2 3" key="1">
    <citation type="submission" date="2022-01" db="EMBL/GenBank/DDBJ databases">
        <title>A chromosomal length assembly of Cordylochernes scorpioides.</title>
        <authorList>
            <person name="Zeh D."/>
            <person name="Zeh J."/>
        </authorList>
    </citation>
    <scope>NUCLEOTIDE SEQUENCE [LARGE SCALE GENOMIC DNA]</scope>
    <source>
        <strain evidence="2">IN4F17</strain>
        <tissue evidence="2">Whole Body</tissue>
    </source>
</reference>
<organism evidence="2 3">
    <name type="scientific">Cordylochernes scorpioides</name>
    <dbReference type="NCBI Taxonomy" id="51811"/>
    <lineage>
        <taxon>Eukaryota</taxon>
        <taxon>Metazoa</taxon>
        <taxon>Ecdysozoa</taxon>
        <taxon>Arthropoda</taxon>
        <taxon>Chelicerata</taxon>
        <taxon>Arachnida</taxon>
        <taxon>Pseudoscorpiones</taxon>
        <taxon>Cheliferoidea</taxon>
        <taxon>Chernetidae</taxon>
        <taxon>Cordylochernes</taxon>
    </lineage>
</organism>
<dbReference type="Proteomes" id="UP001235939">
    <property type="component" value="Chromosome 02"/>
</dbReference>
<evidence type="ECO:0000313" key="3">
    <source>
        <dbReference type="Proteomes" id="UP001235939"/>
    </source>
</evidence>
<proteinExistence type="predicted"/>
<accession>A0ABY6K5L5</accession>
<protein>
    <recommendedName>
        <fullName evidence="1">DUF5641 domain-containing protein</fullName>
    </recommendedName>
</protein>
<feature type="domain" description="DUF5641" evidence="1">
    <location>
        <begin position="277"/>
        <end position="351"/>
    </location>
</feature>
<name>A0ABY6K5L5_9ARAC</name>
<sequence length="870" mass="98067">MRPLKTSSDVRTFRELFDKLSVQIRSLEDWQDRGGSSKSPTVQDETLANLSTSPDVLLPTLRVTLEGNRSEKTARVLIDTGSQRSYSLHSTAMEMEYEQSGREFFRHSLFGGSSTDVVEHEVYTIHLSDINNSYRCEFEALGQPLICGSMPPVCPRSFLEGSEELDVSDLRRDRIEVLIGADIAGRLLTGDQRRISSGLVAIRTKLGWTVMGKIPPTESLQAEMEEHFAHTTTRDIEERYEVALPWVQDKERIPTNRDLAENQLNLDLIDNQTLYRKYQYIKRVREDLRERFRIEYFGFLRQETRRLKTTIPFKVGDMVLIGQESLKRLHWPLARIIQLYPGKDGLVRVAKQIWERWTGTKAGLFAEASSLHIPSAAAADDGYVARARRYIRAQLEASSVRAVIRPCQTSRGRFTFAAARPVAIGGLGLLDVGTQLQLACLKGVQVALRGDRNGFTWLVTSEAWIRPPPDGTRLQPRRLRLLRLRDRLVSTSQLLDLPIIDGCRFLRPPDLLAPARWIGAQVRDLGDPHIAHPTRSALSDAAALAAFCQRVVSENVQESFRETTLAGAVVLRGTATPVDWTSFRRCAFSGHEADVVLKLALHALPHPAHPASAGSFCPACGSVDRSLGHRYWSCQSIRLLVREAFNIIGRPPDLQAWIFGSGVEDDALTILWRIYRYFVQVGLGGEVKTTRAHIAEARTRQASSTQEQCVFIEHCPDFAPYQYLRAIDRMVRGAGQIIQLTRMNGHVLVGLADKNLAERLIEKGLQIEGTVLRTFPFRRQSEKITIGNLPFYVEDAVIINALSPFGHVTSIAPKQLKAGEYSYTDGRREAYILLHDGMKLEYANSYFKLGKYFNFDKTRCKNPLANLNNL</sequence>
<dbReference type="InterPro" id="IPR040676">
    <property type="entry name" value="DUF5641"/>
</dbReference>
<dbReference type="PANTHER" id="PTHR47331">
    <property type="entry name" value="PHD-TYPE DOMAIN-CONTAINING PROTEIN"/>
    <property type="match status" value="1"/>
</dbReference>